<evidence type="ECO:0000256" key="8">
    <source>
        <dbReference type="ARBA" id="ARBA00022989"/>
    </source>
</evidence>
<dbReference type="InterPro" id="IPR035897">
    <property type="entry name" value="Toll_tir_struct_dom_sf"/>
</dbReference>
<dbReference type="PROSITE" id="PS50104">
    <property type="entry name" value="TIR"/>
    <property type="match status" value="1"/>
</dbReference>
<dbReference type="InterPro" id="IPR050333">
    <property type="entry name" value="SLRP"/>
</dbReference>
<feature type="domain" description="TIR" evidence="13">
    <location>
        <begin position="1078"/>
        <end position="1215"/>
    </location>
</feature>
<reference evidence="14" key="1">
    <citation type="submission" date="2021-05" db="EMBL/GenBank/DDBJ databases">
        <authorList>
            <person name="Alioto T."/>
            <person name="Alioto T."/>
            <person name="Gomez Garrido J."/>
        </authorList>
    </citation>
    <scope>NUCLEOTIDE SEQUENCE</scope>
</reference>
<dbReference type="PANTHER" id="PTHR45712:SF22">
    <property type="entry name" value="INSULIN-LIKE GROWTH FACTOR-BINDING PROTEIN COMPLEX ACID LABILE SUBUNIT"/>
    <property type="match status" value="1"/>
</dbReference>
<dbReference type="EMBL" id="HBUF01395729">
    <property type="protein sequence ID" value="CAG6735455.1"/>
    <property type="molecule type" value="Transcribed_RNA"/>
</dbReference>
<dbReference type="InterPro" id="IPR032675">
    <property type="entry name" value="LRR_dom_sf"/>
</dbReference>
<dbReference type="Pfam" id="PF13855">
    <property type="entry name" value="LRR_8"/>
    <property type="match status" value="4"/>
</dbReference>
<dbReference type="EMBL" id="HBUF01229258">
    <property type="protein sequence ID" value="CAG6672679.1"/>
    <property type="molecule type" value="Transcribed_RNA"/>
</dbReference>
<dbReference type="SMART" id="SM00369">
    <property type="entry name" value="LRR_TYP"/>
    <property type="match status" value="19"/>
</dbReference>
<dbReference type="Gene3D" id="3.80.10.10">
    <property type="entry name" value="Ribonuclease Inhibitor"/>
    <property type="match status" value="6"/>
</dbReference>
<dbReference type="GO" id="GO:0005886">
    <property type="term" value="C:plasma membrane"/>
    <property type="evidence" value="ECO:0007669"/>
    <property type="project" value="UniProtKB-SubCell"/>
</dbReference>
<keyword evidence="5 11" id="KW-0812">Transmembrane</keyword>
<dbReference type="EMBL" id="HBUF01059478">
    <property type="protein sequence ID" value="CAG6625300.1"/>
    <property type="molecule type" value="Transcribed_RNA"/>
</dbReference>
<keyword evidence="3" id="KW-1003">Cell membrane</keyword>
<keyword evidence="8 11" id="KW-1133">Transmembrane helix</keyword>
<dbReference type="SMART" id="SM00255">
    <property type="entry name" value="TIR"/>
    <property type="match status" value="1"/>
</dbReference>
<evidence type="ECO:0000313" key="14">
    <source>
        <dbReference type="EMBL" id="CAG6625299.1"/>
    </source>
</evidence>
<dbReference type="EMBL" id="HBUF01229256">
    <property type="protein sequence ID" value="CAG6672677.1"/>
    <property type="molecule type" value="Transcribed_RNA"/>
</dbReference>
<dbReference type="FunFam" id="3.80.10.10:FF:001438">
    <property type="entry name" value="Uncharacterized protein"/>
    <property type="match status" value="1"/>
</dbReference>
<keyword evidence="6 12" id="KW-0732">Signal</keyword>
<comment type="subcellular location">
    <subcellularLocation>
        <location evidence="1">Cell membrane</location>
    </subcellularLocation>
</comment>
<dbReference type="EMBL" id="HBUF01059477">
    <property type="protein sequence ID" value="CAG6625299.1"/>
    <property type="molecule type" value="Transcribed_RNA"/>
</dbReference>
<evidence type="ECO:0000256" key="9">
    <source>
        <dbReference type="ARBA" id="ARBA00023136"/>
    </source>
</evidence>
<dbReference type="PANTHER" id="PTHR45712">
    <property type="entry name" value="AGAP008170-PA"/>
    <property type="match status" value="1"/>
</dbReference>
<feature type="signal peptide" evidence="12">
    <location>
        <begin position="1"/>
        <end position="21"/>
    </location>
</feature>
<evidence type="ECO:0000256" key="10">
    <source>
        <dbReference type="SAM" id="MobiDB-lite"/>
    </source>
</evidence>
<protein>
    <submittedName>
        <fullName evidence="14">Protein toll</fullName>
    </submittedName>
</protein>
<evidence type="ECO:0000256" key="6">
    <source>
        <dbReference type="ARBA" id="ARBA00022729"/>
    </source>
</evidence>
<dbReference type="Gene3D" id="3.40.50.10140">
    <property type="entry name" value="Toll/interleukin-1 receptor homology (TIR) domain"/>
    <property type="match status" value="1"/>
</dbReference>
<dbReference type="InterPro" id="IPR000157">
    <property type="entry name" value="TIR_dom"/>
</dbReference>
<evidence type="ECO:0000256" key="7">
    <source>
        <dbReference type="ARBA" id="ARBA00022737"/>
    </source>
</evidence>
<evidence type="ECO:0000256" key="4">
    <source>
        <dbReference type="ARBA" id="ARBA00022614"/>
    </source>
</evidence>
<feature type="region of interest" description="Disordered" evidence="10">
    <location>
        <begin position="1259"/>
        <end position="1278"/>
    </location>
</feature>
<dbReference type="InterPro" id="IPR001611">
    <property type="entry name" value="Leu-rich_rpt"/>
</dbReference>
<dbReference type="FunFam" id="3.80.10.10:FF:001164">
    <property type="entry name" value="GH01279p"/>
    <property type="match status" value="1"/>
</dbReference>
<dbReference type="SMART" id="SM00364">
    <property type="entry name" value="LRR_BAC"/>
    <property type="match status" value="5"/>
</dbReference>
<name>A0A8D8Q540_9HEMI</name>
<dbReference type="GO" id="GO:0007165">
    <property type="term" value="P:signal transduction"/>
    <property type="evidence" value="ECO:0007669"/>
    <property type="project" value="InterPro"/>
</dbReference>
<sequence>MLKAKLCFMMCFVGILTNTSGDSMKTKNFKYNSNSNNCRWHSKSSISAGVDDISVSCQTDIMDESFSVSIFGTHHVDQISSLNITCNPNMKTQSIIKENIFAHVTRLRELSIENCKIILWPSATLSGVSNLKNLTVRTRNVDWSDTILELSKDSFQTVKYLEWLDLSLNNIYILPDNIFCSVLNLMYLNISYNHLNDIRVLQFSDILSPISVEDSKSPDAGTNFTTQMPVPTVKACTYNLRTLDLSGNQIPVMPSNGFSLLKFLEQLYISSNNINIVGEGALNGLDKLQVLDMSRNKIVQLPENLFRNCSSTIRIISFQKNSISALSAGLFKNLTHLISLDLSQNQISDVWINNNTFSGLIRLVMFNLSHNRINKLDETLFQDMYTLQVLSLEHNVIEILPANIFKPLSNLHTLHLSFNKLKRVDAHSLNGLFVMNWINFSHNEIESLHPQALRNCTGLQDFFISHNKLKYVPEVLRGMHTLQTVDLEKNLIEDIRPTDFEGMNNLYGLILSRNHLKYIGNKFFPSLPNLRILRLSGNKINNIEEGSFSKLPKIEAVQLEDNLLPSMTDFFTDINSLLYLNLSNNRITHFDYADIPPSLLWLDIKRNEVREIGNFYDLNSDLLIQTLYISSNNLTILKHNMVPDSLELLFVDNNQIQLVELYTFKNKTNLMEVDLRGNMLSHLDLYSILISEVKGRKVVPKFFLGENPFECDCKMEWLQRAHAIHKEGFYPEIVDLESLYCRMVYEEQLITYDSIFIADSSKFLCEYEEHCFSLCRCCEYGACDCRMSCPYNCTCYNDQAWTTNIVDCSNVSYNHVPTFVPMDATTIYLDGNAIPVLASHSFIGRAYVTTLYLNNSEIEIISNSTFTGMKSVLVLHLEHNKIAALVGHEFIGLENLKELHLEYNKISYIDNATFSVIHNLTTLYLHGNNLHDFSVWDLDNNLQLSGISVSDNQWSCDCTYMVQFYSWYENASARIIDVNNLACTIDIERKTLGPLLKDLNSTNIACNSFTGHISFYASILNNASNLILIISFVSIVFTPFVLLWIIRCRRVRTSVSYTSCFQGCCEKEVPNEEINLDAPCQAYIIYSIKDEPFVKQILLPGLAFKDPAVKLRVHHRDYNPNLISTADFVTNSIERSEKVIMVLSRAFIYGDWSRPEFKSALNGSLMRHRKPLFIIMVGYLTELDFLDPDIKFYLRTNMSVEWGDSVFWEKLKYEFLSSNRNIYKQPFSVQNRTHPRSSINVYSSSAIRPSPYEFSTLNTSTAASSSQDHPSHYATVDLPPKCVNTGQPSVWE</sequence>
<accession>A0A8D8Q540</accession>
<keyword evidence="9 11" id="KW-0472">Membrane</keyword>
<evidence type="ECO:0000256" key="5">
    <source>
        <dbReference type="ARBA" id="ARBA00022692"/>
    </source>
</evidence>
<evidence type="ECO:0000256" key="3">
    <source>
        <dbReference type="ARBA" id="ARBA00022475"/>
    </source>
</evidence>
<proteinExistence type="inferred from homology"/>
<evidence type="ECO:0000256" key="2">
    <source>
        <dbReference type="ARBA" id="ARBA00009634"/>
    </source>
</evidence>
<dbReference type="SUPFAM" id="SSF52200">
    <property type="entry name" value="Toll/Interleukin receptor TIR domain"/>
    <property type="match status" value="1"/>
</dbReference>
<feature type="chain" id="PRO_5033670717" evidence="12">
    <location>
        <begin position="22"/>
        <end position="1292"/>
    </location>
</feature>
<evidence type="ECO:0000256" key="11">
    <source>
        <dbReference type="SAM" id="Phobius"/>
    </source>
</evidence>
<comment type="similarity">
    <text evidence="2">Belongs to the Toll-like receptor family.</text>
</comment>
<dbReference type="PROSITE" id="PS51450">
    <property type="entry name" value="LRR"/>
    <property type="match status" value="6"/>
</dbReference>
<dbReference type="EMBL" id="HBUF01229257">
    <property type="protein sequence ID" value="CAG6672678.1"/>
    <property type="molecule type" value="Transcribed_RNA"/>
</dbReference>
<keyword evidence="4" id="KW-0433">Leucine-rich repeat</keyword>
<organism evidence="14">
    <name type="scientific">Cacopsylla melanoneura</name>
    <dbReference type="NCBI Taxonomy" id="428564"/>
    <lineage>
        <taxon>Eukaryota</taxon>
        <taxon>Metazoa</taxon>
        <taxon>Ecdysozoa</taxon>
        <taxon>Arthropoda</taxon>
        <taxon>Hexapoda</taxon>
        <taxon>Insecta</taxon>
        <taxon>Pterygota</taxon>
        <taxon>Neoptera</taxon>
        <taxon>Paraneoptera</taxon>
        <taxon>Hemiptera</taxon>
        <taxon>Sternorrhyncha</taxon>
        <taxon>Psylloidea</taxon>
        <taxon>Psyllidae</taxon>
        <taxon>Psyllinae</taxon>
        <taxon>Cacopsylla</taxon>
    </lineage>
</organism>
<feature type="transmembrane region" description="Helical" evidence="11">
    <location>
        <begin position="1026"/>
        <end position="1046"/>
    </location>
</feature>
<dbReference type="SMART" id="SM00365">
    <property type="entry name" value="LRR_SD22"/>
    <property type="match status" value="8"/>
</dbReference>
<keyword evidence="7" id="KW-0677">Repeat</keyword>
<dbReference type="SUPFAM" id="SSF52058">
    <property type="entry name" value="L domain-like"/>
    <property type="match status" value="4"/>
</dbReference>
<dbReference type="InterPro" id="IPR003591">
    <property type="entry name" value="Leu-rich_rpt_typical-subtyp"/>
</dbReference>
<evidence type="ECO:0000259" key="13">
    <source>
        <dbReference type="PROSITE" id="PS50104"/>
    </source>
</evidence>
<evidence type="ECO:0000256" key="12">
    <source>
        <dbReference type="SAM" id="SignalP"/>
    </source>
</evidence>
<dbReference type="GO" id="GO:0005615">
    <property type="term" value="C:extracellular space"/>
    <property type="evidence" value="ECO:0007669"/>
    <property type="project" value="TreeGrafter"/>
</dbReference>
<dbReference type="EMBL" id="HBUF01395730">
    <property type="protein sequence ID" value="CAG6735456.1"/>
    <property type="molecule type" value="Transcribed_RNA"/>
</dbReference>
<evidence type="ECO:0000256" key="1">
    <source>
        <dbReference type="ARBA" id="ARBA00004236"/>
    </source>
</evidence>